<dbReference type="EMBL" id="VFPO01000001">
    <property type="protein sequence ID" value="TQM68352.1"/>
    <property type="molecule type" value="Genomic_DNA"/>
</dbReference>
<dbReference type="SMART" id="SM01007">
    <property type="entry name" value="Aldolase_II"/>
    <property type="match status" value="1"/>
</dbReference>
<organism evidence="4 5">
    <name type="scientific">Actinomadura hallensis</name>
    <dbReference type="NCBI Taxonomy" id="337895"/>
    <lineage>
        <taxon>Bacteria</taxon>
        <taxon>Bacillati</taxon>
        <taxon>Actinomycetota</taxon>
        <taxon>Actinomycetes</taxon>
        <taxon>Streptosporangiales</taxon>
        <taxon>Thermomonosporaceae</taxon>
        <taxon>Actinomadura</taxon>
    </lineage>
</organism>
<dbReference type="Pfam" id="PF00596">
    <property type="entry name" value="Aldolase_II"/>
    <property type="match status" value="1"/>
</dbReference>
<keyword evidence="1" id="KW-0479">Metal-binding</keyword>
<feature type="domain" description="Class II aldolase/adducin N-terminal" evidence="3">
    <location>
        <begin position="15"/>
        <end position="203"/>
    </location>
</feature>
<dbReference type="Gene3D" id="3.10.450.50">
    <property type="match status" value="1"/>
</dbReference>
<evidence type="ECO:0000256" key="2">
    <source>
        <dbReference type="ARBA" id="ARBA00023239"/>
    </source>
</evidence>
<dbReference type="Proteomes" id="UP000316706">
    <property type="component" value="Unassembled WGS sequence"/>
</dbReference>
<gene>
    <name evidence="4" type="ORF">FHX41_1997</name>
</gene>
<dbReference type="PANTHER" id="PTHR22789">
    <property type="entry name" value="FUCULOSE PHOSPHATE ALDOLASE"/>
    <property type="match status" value="1"/>
</dbReference>
<dbReference type="InterPro" id="IPR001303">
    <property type="entry name" value="Aldolase_II/adducin_N"/>
</dbReference>
<proteinExistence type="predicted"/>
<dbReference type="GO" id="GO:0016832">
    <property type="term" value="F:aldehyde-lyase activity"/>
    <property type="evidence" value="ECO:0007669"/>
    <property type="project" value="TreeGrafter"/>
</dbReference>
<dbReference type="SUPFAM" id="SSF53639">
    <property type="entry name" value="AraD/HMP-PK domain-like"/>
    <property type="match status" value="1"/>
</dbReference>
<sequence length="399" mass="42308">MTTNFHDADLRELRAEVAAGCRVLASRDLSPGFLGHISLRLDDERILVRCRGPREAGLAHTTSQDVRVVTLDGEPGLPGELDGWTVPHELPLHTRILRRRPDVRCVVHAHPRRTVAADLAGLTLEPLVGAYDIPGSALVAGGIPVYPRSVLVASDALGDEVADRLGGHAAALLRGHGVAVTGASVPEAVLRAVSIDEIAHLCLLVASAGGRPRAIDAADRAELPDLGGGLNLDTAWRHELARLPGTPHPPPGRGDPRGVALSDHITSSGHITSSDHITEITQLYARYSHAIDARDRESFLGCFTPDGRIEITGGPAFAGAEALAGVVAARTAESPRHENGNVLVDLDGDGGEHATGRAYFVLRGADGRPAGAGEYLDRLARTEAGWRFTSRRITFSWRA</sequence>
<keyword evidence="2" id="KW-0456">Lyase</keyword>
<keyword evidence="5" id="KW-1185">Reference proteome</keyword>
<dbReference type="InterPro" id="IPR050197">
    <property type="entry name" value="Aldolase_class_II_sugar_metab"/>
</dbReference>
<evidence type="ECO:0000313" key="4">
    <source>
        <dbReference type="EMBL" id="TQM68352.1"/>
    </source>
</evidence>
<evidence type="ECO:0000313" key="5">
    <source>
        <dbReference type="Proteomes" id="UP000316706"/>
    </source>
</evidence>
<accession>A0A543ICR3</accession>
<dbReference type="InterPro" id="IPR032710">
    <property type="entry name" value="NTF2-like_dom_sf"/>
</dbReference>
<dbReference type="GO" id="GO:0046872">
    <property type="term" value="F:metal ion binding"/>
    <property type="evidence" value="ECO:0007669"/>
    <property type="project" value="UniProtKB-KW"/>
</dbReference>
<dbReference type="CDD" id="cd00531">
    <property type="entry name" value="NTF2_like"/>
    <property type="match status" value="1"/>
</dbReference>
<dbReference type="Pfam" id="PF13577">
    <property type="entry name" value="SnoaL_4"/>
    <property type="match status" value="1"/>
</dbReference>
<reference evidence="4 5" key="1">
    <citation type="submission" date="2019-06" db="EMBL/GenBank/DDBJ databases">
        <title>Sequencing the genomes of 1000 actinobacteria strains.</title>
        <authorList>
            <person name="Klenk H.-P."/>
        </authorList>
    </citation>
    <scope>NUCLEOTIDE SEQUENCE [LARGE SCALE GENOMIC DNA]</scope>
    <source>
        <strain evidence="4 5">DSM 45043</strain>
    </source>
</reference>
<comment type="caution">
    <text evidence="4">The sequence shown here is derived from an EMBL/GenBank/DDBJ whole genome shotgun (WGS) entry which is preliminary data.</text>
</comment>
<protein>
    <submittedName>
        <fullName evidence="4">Ribulose-5-phosphate 4-epimerase/fuculose-1-phosphate aldolase</fullName>
    </submittedName>
</protein>
<dbReference type="InterPro" id="IPR036409">
    <property type="entry name" value="Aldolase_II/adducin_N_sf"/>
</dbReference>
<dbReference type="Gene3D" id="3.40.225.10">
    <property type="entry name" value="Class II aldolase/adducin N-terminal domain"/>
    <property type="match status" value="1"/>
</dbReference>
<dbReference type="RefSeq" id="WP_141967751.1">
    <property type="nucleotide sequence ID" value="NZ_VFPO01000001.1"/>
</dbReference>
<dbReference type="AlphaFoldDB" id="A0A543ICR3"/>
<name>A0A543ICR3_9ACTN</name>
<dbReference type="PANTHER" id="PTHR22789:SF0">
    <property type="entry name" value="3-OXO-TETRONATE 4-PHOSPHATE DECARBOXYLASE-RELATED"/>
    <property type="match status" value="1"/>
</dbReference>
<dbReference type="SUPFAM" id="SSF54427">
    <property type="entry name" value="NTF2-like"/>
    <property type="match status" value="1"/>
</dbReference>
<dbReference type="OrthoDB" id="3729465at2"/>
<evidence type="ECO:0000259" key="3">
    <source>
        <dbReference type="SMART" id="SM01007"/>
    </source>
</evidence>
<evidence type="ECO:0000256" key="1">
    <source>
        <dbReference type="ARBA" id="ARBA00022723"/>
    </source>
</evidence>
<dbReference type="GO" id="GO:0019323">
    <property type="term" value="P:pentose catabolic process"/>
    <property type="evidence" value="ECO:0007669"/>
    <property type="project" value="TreeGrafter"/>
</dbReference>
<dbReference type="GO" id="GO:0005829">
    <property type="term" value="C:cytosol"/>
    <property type="evidence" value="ECO:0007669"/>
    <property type="project" value="TreeGrafter"/>
</dbReference>
<dbReference type="InterPro" id="IPR037401">
    <property type="entry name" value="SnoaL-like"/>
</dbReference>